<evidence type="ECO:0000256" key="1">
    <source>
        <dbReference type="ARBA" id="ARBA00006484"/>
    </source>
</evidence>
<proteinExistence type="inferred from homology"/>
<dbReference type="InterPro" id="IPR036291">
    <property type="entry name" value="NAD(P)-bd_dom_sf"/>
</dbReference>
<gene>
    <name evidence="2" type="ORF">H8B21_12210</name>
</gene>
<dbReference type="Pfam" id="PF13561">
    <property type="entry name" value="adh_short_C2"/>
    <property type="match status" value="1"/>
</dbReference>
<reference evidence="2 3" key="1">
    <citation type="submission" date="2020-08" db="EMBL/GenBank/DDBJ databases">
        <title>Sphingobacterium sp. DN00404 isolated from aquaculture water.</title>
        <authorList>
            <person name="Zhang M."/>
        </authorList>
    </citation>
    <scope>NUCLEOTIDE SEQUENCE [LARGE SCALE GENOMIC DNA]</scope>
    <source>
        <strain evidence="2 3">KCTC 42746</strain>
    </source>
</reference>
<name>A0ABR7XT28_9SPHI</name>
<accession>A0ABR7XT28</accession>
<evidence type="ECO:0000313" key="3">
    <source>
        <dbReference type="Proteomes" id="UP000651112"/>
    </source>
</evidence>
<dbReference type="Proteomes" id="UP000651112">
    <property type="component" value="Unassembled WGS sequence"/>
</dbReference>
<dbReference type="SUPFAM" id="SSF51735">
    <property type="entry name" value="NAD(P)-binding Rossmann-fold domains"/>
    <property type="match status" value="1"/>
</dbReference>
<comment type="caution">
    <text evidence="2">The sequence shown here is derived from an EMBL/GenBank/DDBJ whole genome shotgun (WGS) entry which is preliminary data.</text>
</comment>
<protein>
    <submittedName>
        <fullName evidence="2">SDR family oxidoreductase</fullName>
    </submittedName>
</protein>
<dbReference type="InterPro" id="IPR002347">
    <property type="entry name" value="SDR_fam"/>
</dbReference>
<sequence>MLQEKERESTSQTALVTGAGQGIGRALALSLAARGYVVFVNDVGAGRADQVVAEVLRAGGEAYSKYADISDSVAVNNMVDGIIKEFGHIDILVNNARAEPPRPESLPHEEWWDRIFAVNLKGAYLCSMACFENMKEQGFGRIVNISSIQAYAGKAEDDWIAYSSAKSGLQGLTRSLAKRGMTSGITVNIVAPDYIETEVMEKRWGRVKMAQYAQSVPMGRGGKPDDVVKAVLFLVDSGFITGETIFVNGGRFVLS</sequence>
<evidence type="ECO:0000313" key="2">
    <source>
        <dbReference type="EMBL" id="MBD1422335.1"/>
    </source>
</evidence>
<comment type="similarity">
    <text evidence="1">Belongs to the short-chain dehydrogenases/reductases (SDR) family.</text>
</comment>
<dbReference type="PRINTS" id="PR00081">
    <property type="entry name" value="GDHRDH"/>
</dbReference>
<dbReference type="PANTHER" id="PTHR42760:SF40">
    <property type="entry name" value="3-OXOACYL-[ACYL-CARRIER-PROTEIN] REDUCTASE, CHLOROPLASTIC"/>
    <property type="match status" value="1"/>
</dbReference>
<keyword evidence="3" id="KW-1185">Reference proteome</keyword>
<dbReference type="Gene3D" id="3.40.50.720">
    <property type="entry name" value="NAD(P)-binding Rossmann-like Domain"/>
    <property type="match status" value="1"/>
</dbReference>
<dbReference type="PRINTS" id="PR00080">
    <property type="entry name" value="SDRFAMILY"/>
</dbReference>
<dbReference type="PANTHER" id="PTHR42760">
    <property type="entry name" value="SHORT-CHAIN DEHYDROGENASES/REDUCTASES FAMILY MEMBER"/>
    <property type="match status" value="1"/>
</dbReference>
<dbReference type="EMBL" id="JACNYL010000003">
    <property type="protein sequence ID" value="MBD1422335.1"/>
    <property type="molecule type" value="Genomic_DNA"/>
</dbReference>
<organism evidence="2 3">
    <name type="scientific">Sphingobacterium chuzhouense</name>
    <dbReference type="NCBI Taxonomy" id="1742264"/>
    <lineage>
        <taxon>Bacteria</taxon>
        <taxon>Pseudomonadati</taxon>
        <taxon>Bacteroidota</taxon>
        <taxon>Sphingobacteriia</taxon>
        <taxon>Sphingobacteriales</taxon>
        <taxon>Sphingobacteriaceae</taxon>
        <taxon>Sphingobacterium</taxon>
    </lineage>
</organism>
<dbReference type="RefSeq" id="WP_190314075.1">
    <property type="nucleotide sequence ID" value="NZ_JACNYL010000003.1"/>
</dbReference>